<dbReference type="PIRSF" id="PIRSF038940">
    <property type="entry name" value="Low_specificity_LTA"/>
    <property type="match status" value="1"/>
</dbReference>
<dbReference type="PANTHER" id="PTHR48097">
    <property type="entry name" value="L-THREONINE ALDOLASE-RELATED"/>
    <property type="match status" value="1"/>
</dbReference>
<dbReference type="CDD" id="cd06502">
    <property type="entry name" value="TA_like"/>
    <property type="match status" value="1"/>
</dbReference>
<evidence type="ECO:0000256" key="1">
    <source>
        <dbReference type="ARBA" id="ARBA00001933"/>
    </source>
</evidence>
<organism evidence="7 8">
    <name type="scientific">Breoghania corrubedonensis</name>
    <dbReference type="NCBI Taxonomy" id="665038"/>
    <lineage>
        <taxon>Bacteria</taxon>
        <taxon>Pseudomonadati</taxon>
        <taxon>Pseudomonadota</taxon>
        <taxon>Alphaproteobacteria</taxon>
        <taxon>Hyphomicrobiales</taxon>
        <taxon>Stappiaceae</taxon>
        <taxon>Breoghania</taxon>
    </lineage>
</organism>
<dbReference type="RefSeq" id="WP_107990994.1">
    <property type="nucleotide sequence ID" value="NZ_QAYG01000007.1"/>
</dbReference>
<comment type="catalytic activity">
    <reaction evidence="5">
        <text>L-threonine = acetaldehyde + glycine</text>
        <dbReference type="Rhea" id="RHEA:19625"/>
        <dbReference type="ChEBI" id="CHEBI:15343"/>
        <dbReference type="ChEBI" id="CHEBI:57305"/>
        <dbReference type="ChEBI" id="CHEBI:57926"/>
        <dbReference type="EC" id="4.1.2.48"/>
    </reaction>
</comment>
<dbReference type="EC" id="4.1.2.48" evidence="5"/>
<accession>A0A2T5V6U9</accession>
<protein>
    <recommendedName>
        <fullName evidence="5">L-threonine aldolase</fullName>
        <ecNumber evidence="5">4.1.2.48</ecNumber>
    </recommendedName>
</protein>
<comment type="cofactor">
    <cofactor evidence="1 5">
        <name>pyridoxal 5'-phosphate</name>
        <dbReference type="ChEBI" id="CHEBI:597326"/>
    </cofactor>
</comment>
<evidence type="ECO:0000313" key="8">
    <source>
        <dbReference type="Proteomes" id="UP000244081"/>
    </source>
</evidence>
<evidence type="ECO:0000256" key="5">
    <source>
        <dbReference type="PIRNR" id="PIRNR038940"/>
    </source>
</evidence>
<evidence type="ECO:0000313" key="7">
    <source>
        <dbReference type="EMBL" id="PTW59479.1"/>
    </source>
</evidence>
<dbReference type="SUPFAM" id="SSF53383">
    <property type="entry name" value="PLP-dependent transferases"/>
    <property type="match status" value="1"/>
</dbReference>
<comment type="similarity">
    <text evidence="2 5">Belongs to the threonine aldolase family.</text>
</comment>
<keyword evidence="8" id="KW-1185">Reference proteome</keyword>
<dbReference type="PANTHER" id="PTHR48097:SF5">
    <property type="entry name" value="LOW SPECIFICITY L-THREONINE ALDOLASE"/>
    <property type="match status" value="1"/>
</dbReference>
<gene>
    <name evidence="7" type="ORF">C8N35_107193</name>
</gene>
<sequence>MFFASDNWAGASDTVMAALSSANDGFAPAYGEDDISRRVAARFNDIFEREVAVFFVATGSAANSLALAHSARPGGAIFCHDEAHVAVDECGCPEFMTGGSKLVRIKGAGGKIAPEGLAKALSGFQDGFVHHGRPQAVTITQSSEIGTVYTLDEIAAIKAVADTRALPLHMDGARFANALVSLGVTPAEMTWKAGVDLLSFGGTKNGCWCAEAVVIFDKDKADELAWLRKRAGQLFSKSRFIAAQFDGYLADDHWLDLARHSNAMAQKLADAVEASDNARLPARPEANETFIVVKKVRIPAMRDAGAAFYEWPADGLAPDQALRADEELIRLVTSFRTSEADIESFVALL</sequence>
<dbReference type="GO" id="GO:0006567">
    <property type="term" value="P:L-threonine catabolic process"/>
    <property type="evidence" value="ECO:0007669"/>
    <property type="project" value="UniProtKB-UniRule"/>
</dbReference>
<evidence type="ECO:0000256" key="3">
    <source>
        <dbReference type="ARBA" id="ARBA00011881"/>
    </source>
</evidence>
<dbReference type="InterPro" id="IPR015422">
    <property type="entry name" value="PyrdxlP-dep_Trfase_small"/>
</dbReference>
<dbReference type="InterPro" id="IPR015424">
    <property type="entry name" value="PyrdxlP-dep_Trfase"/>
</dbReference>
<comment type="caution">
    <text evidence="7">The sequence shown here is derived from an EMBL/GenBank/DDBJ whole genome shotgun (WGS) entry which is preliminary data.</text>
</comment>
<dbReference type="Gene3D" id="3.40.640.10">
    <property type="entry name" value="Type I PLP-dependent aspartate aminotransferase-like (Major domain)"/>
    <property type="match status" value="1"/>
</dbReference>
<dbReference type="AlphaFoldDB" id="A0A2T5V6U9"/>
<name>A0A2T5V6U9_9HYPH</name>
<dbReference type="EMBL" id="QAYG01000007">
    <property type="protein sequence ID" value="PTW59479.1"/>
    <property type="molecule type" value="Genomic_DNA"/>
</dbReference>
<reference evidence="7 8" key="1">
    <citation type="submission" date="2018-04" db="EMBL/GenBank/DDBJ databases">
        <title>Genomic Encyclopedia of Archaeal and Bacterial Type Strains, Phase II (KMG-II): from individual species to whole genera.</title>
        <authorList>
            <person name="Goeker M."/>
        </authorList>
    </citation>
    <scope>NUCLEOTIDE SEQUENCE [LARGE SCALE GENOMIC DNA]</scope>
    <source>
        <strain evidence="7 8">DSM 23382</strain>
    </source>
</reference>
<keyword evidence="5" id="KW-0456">Lyase</keyword>
<comment type="function">
    <text evidence="5">Catalyzes the cleavage of L-allo-threonine and L-threonine to glycine and acetaldehyde.</text>
</comment>
<dbReference type="OrthoDB" id="9774495at2"/>
<dbReference type="Proteomes" id="UP000244081">
    <property type="component" value="Unassembled WGS sequence"/>
</dbReference>
<dbReference type="InterPro" id="IPR026273">
    <property type="entry name" value="Low_specificity_L-TA_bact"/>
</dbReference>
<feature type="domain" description="Aromatic amino acid beta-eliminating lyase/threonine aldolase" evidence="6">
    <location>
        <begin position="3"/>
        <end position="294"/>
    </location>
</feature>
<evidence type="ECO:0000259" key="6">
    <source>
        <dbReference type="Pfam" id="PF01212"/>
    </source>
</evidence>
<dbReference type="InterPro" id="IPR001597">
    <property type="entry name" value="ArAA_b-elim_lyase/Thr_aldolase"/>
</dbReference>
<dbReference type="InterPro" id="IPR015421">
    <property type="entry name" value="PyrdxlP-dep_Trfase_major"/>
</dbReference>
<dbReference type="Gene3D" id="3.90.1150.10">
    <property type="entry name" value="Aspartate Aminotransferase, domain 1"/>
    <property type="match status" value="1"/>
</dbReference>
<keyword evidence="4 5" id="KW-0663">Pyridoxal phosphate</keyword>
<dbReference type="GO" id="GO:0008732">
    <property type="term" value="F:L-allo-threonine aldolase activity"/>
    <property type="evidence" value="ECO:0007669"/>
    <property type="project" value="RHEA"/>
</dbReference>
<evidence type="ECO:0000256" key="2">
    <source>
        <dbReference type="ARBA" id="ARBA00006966"/>
    </source>
</evidence>
<dbReference type="Pfam" id="PF01212">
    <property type="entry name" value="Beta_elim_lyase"/>
    <property type="match status" value="1"/>
</dbReference>
<comment type="catalytic activity">
    <reaction evidence="5">
        <text>L-allo-threonine = acetaldehyde + glycine</text>
        <dbReference type="Rhea" id="RHEA:26209"/>
        <dbReference type="ChEBI" id="CHEBI:15343"/>
        <dbReference type="ChEBI" id="CHEBI:57305"/>
        <dbReference type="ChEBI" id="CHEBI:58585"/>
        <dbReference type="EC" id="4.1.2.48"/>
    </reaction>
</comment>
<proteinExistence type="inferred from homology"/>
<evidence type="ECO:0000256" key="4">
    <source>
        <dbReference type="ARBA" id="ARBA00022898"/>
    </source>
</evidence>
<comment type="subunit">
    <text evidence="3">Homotetramer.</text>
</comment>